<dbReference type="RefSeq" id="WP_007656352.1">
    <property type="nucleotide sequence ID" value="NZ_FTNM01000001.1"/>
</dbReference>
<keyword evidence="1" id="KW-0812">Transmembrane</keyword>
<dbReference type="Proteomes" id="UP000185924">
    <property type="component" value="Unassembled WGS sequence"/>
</dbReference>
<dbReference type="STRING" id="1077936.SAMN05421545_1168"/>
<feature type="transmembrane region" description="Helical" evidence="1">
    <location>
        <begin position="32"/>
        <end position="56"/>
    </location>
</feature>
<feature type="transmembrane region" description="Helical" evidence="1">
    <location>
        <begin position="62"/>
        <end position="87"/>
    </location>
</feature>
<dbReference type="AlphaFoldDB" id="A0A1N6V0I3"/>
<proteinExistence type="predicted"/>
<gene>
    <name evidence="2" type="ORF">SAMN05421545_1168</name>
</gene>
<evidence type="ECO:0000256" key="1">
    <source>
        <dbReference type="SAM" id="Phobius"/>
    </source>
</evidence>
<sequence length="147" mass="15979">MDTEFYNEQPQGLSINLESRDFLQNTAKWGKFLAIIGFVGVGIMVLFGVIALTMGASLGGGAISGTFLSLFYLLFAALYLLPVLYLYRFSSNMQTGLMTGDEETIAASFKNLKSLFKFMGVLTIVFLGFYALALLAMFFGVAIGSSI</sequence>
<accession>A0A1N6V0I3</accession>
<reference evidence="3" key="1">
    <citation type="submission" date="2017-01" db="EMBL/GenBank/DDBJ databases">
        <authorList>
            <person name="Varghese N."/>
            <person name="Submissions S."/>
        </authorList>
    </citation>
    <scope>NUCLEOTIDE SEQUENCE [LARGE SCALE GENOMIC DNA]</scope>
    <source>
        <strain evidence="3">DM9</strain>
    </source>
</reference>
<dbReference type="EMBL" id="FTNM01000001">
    <property type="protein sequence ID" value="SIQ71337.1"/>
    <property type="molecule type" value="Genomic_DNA"/>
</dbReference>
<feature type="transmembrane region" description="Helical" evidence="1">
    <location>
        <begin position="118"/>
        <end position="143"/>
    </location>
</feature>
<keyword evidence="3" id="KW-1185">Reference proteome</keyword>
<evidence type="ECO:0008006" key="4">
    <source>
        <dbReference type="Google" id="ProtNLM"/>
    </source>
</evidence>
<dbReference type="OrthoDB" id="1121797at2"/>
<organism evidence="2 3">
    <name type="scientific">Pontibacter lucknowensis</name>
    <dbReference type="NCBI Taxonomy" id="1077936"/>
    <lineage>
        <taxon>Bacteria</taxon>
        <taxon>Pseudomonadati</taxon>
        <taxon>Bacteroidota</taxon>
        <taxon>Cytophagia</taxon>
        <taxon>Cytophagales</taxon>
        <taxon>Hymenobacteraceae</taxon>
        <taxon>Pontibacter</taxon>
    </lineage>
</organism>
<keyword evidence="1" id="KW-0472">Membrane</keyword>
<evidence type="ECO:0000313" key="2">
    <source>
        <dbReference type="EMBL" id="SIQ71337.1"/>
    </source>
</evidence>
<name>A0A1N6V0I3_9BACT</name>
<protein>
    <recommendedName>
        <fullName evidence="4">DUF5362 domain-containing protein</fullName>
    </recommendedName>
</protein>
<evidence type="ECO:0000313" key="3">
    <source>
        <dbReference type="Proteomes" id="UP000185924"/>
    </source>
</evidence>
<keyword evidence="1" id="KW-1133">Transmembrane helix</keyword>